<gene>
    <name evidence="1" type="ORF">F4W09_12990</name>
</gene>
<dbReference type="AlphaFoldDB" id="A0A5N4WAF0"/>
<name>A0A5N4WAF0_9GAMM</name>
<dbReference type="PANTHER" id="PTHR37816:SF1">
    <property type="entry name" value="TOXIN"/>
    <property type="match status" value="1"/>
</dbReference>
<dbReference type="Gene3D" id="3.40.50.300">
    <property type="entry name" value="P-loop containing nucleotide triphosphate hydrolases"/>
    <property type="match status" value="1"/>
</dbReference>
<dbReference type="Pfam" id="PF01202">
    <property type="entry name" value="SKI"/>
    <property type="match status" value="1"/>
</dbReference>
<dbReference type="InterPro" id="IPR031322">
    <property type="entry name" value="Shikimate/glucono_kinase"/>
</dbReference>
<sequence>MKFINIIGTTGSGKSTFARQLAQKLDLAYIEMDDLFWLDNWQEPTDEVFFEKLKNKMDNTASGWVLDGNYTRTMSLKLVKIDTIVWLDYSLSRNFFHLTKRSLFNLMSQRKLWKNSNNRESLKLLFSKQSIFVWLIQQYPRNKRKYQMMMHDSQYQHIQFIRLTSPKQSVEFLEKIKSV</sequence>
<comment type="caution">
    <text evidence="1">The sequence shown here is derived from an EMBL/GenBank/DDBJ whole genome shotgun (WGS) entry which is preliminary data.</text>
</comment>
<keyword evidence="1" id="KW-0808">Transferase</keyword>
<protein>
    <submittedName>
        <fullName evidence="1">Adenylate kinase</fullName>
    </submittedName>
</protein>
<proteinExistence type="predicted"/>
<dbReference type="PANTHER" id="PTHR37816">
    <property type="entry name" value="YALI0E33011P"/>
    <property type="match status" value="1"/>
</dbReference>
<dbReference type="InterPro" id="IPR027417">
    <property type="entry name" value="P-loop_NTPase"/>
</dbReference>
<dbReference type="InterPro" id="IPR052922">
    <property type="entry name" value="Cytidylate_Kinase-2"/>
</dbReference>
<dbReference type="GO" id="GO:0016301">
    <property type="term" value="F:kinase activity"/>
    <property type="evidence" value="ECO:0007669"/>
    <property type="project" value="UniProtKB-KW"/>
</dbReference>
<dbReference type="EMBL" id="VXLD01000009">
    <property type="protein sequence ID" value="KAB1853362.1"/>
    <property type="molecule type" value="Genomic_DNA"/>
</dbReference>
<evidence type="ECO:0000313" key="1">
    <source>
        <dbReference type="EMBL" id="KAB1853362.1"/>
    </source>
</evidence>
<dbReference type="SUPFAM" id="SSF52540">
    <property type="entry name" value="P-loop containing nucleoside triphosphate hydrolases"/>
    <property type="match status" value="1"/>
</dbReference>
<accession>A0A5N4WAF0</accession>
<dbReference type="RefSeq" id="WP_104441093.1">
    <property type="nucleotide sequence ID" value="NZ_JBODRR010000037.1"/>
</dbReference>
<evidence type="ECO:0000313" key="2">
    <source>
        <dbReference type="Proteomes" id="UP000325788"/>
    </source>
</evidence>
<reference evidence="1 2" key="1">
    <citation type="submission" date="2019-09" db="EMBL/GenBank/DDBJ databases">
        <title>Draft genome sequence of Acinetobacter tandoii W4-4-4 isolated from environmental water sample.</title>
        <authorList>
            <person name="Wee S.K."/>
            <person name="Yan B."/>
            <person name="Mustaffa S.B."/>
            <person name="Yap E.P.H."/>
        </authorList>
    </citation>
    <scope>NUCLEOTIDE SEQUENCE [LARGE SCALE GENOMIC DNA]</scope>
    <source>
        <strain evidence="1 2">W4-4-4</strain>
    </source>
</reference>
<keyword evidence="1" id="KW-0418">Kinase</keyword>
<dbReference type="Proteomes" id="UP000325788">
    <property type="component" value="Unassembled WGS sequence"/>
</dbReference>
<organism evidence="1 2">
    <name type="scientific">Acinetobacter tandoii</name>
    <dbReference type="NCBI Taxonomy" id="202954"/>
    <lineage>
        <taxon>Bacteria</taxon>
        <taxon>Pseudomonadati</taxon>
        <taxon>Pseudomonadota</taxon>
        <taxon>Gammaproteobacteria</taxon>
        <taxon>Moraxellales</taxon>
        <taxon>Moraxellaceae</taxon>
        <taxon>Acinetobacter</taxon>
    </lineage>
</organism>